<organism evidence="1">
    <name type="scientific">viral metagenome</name>
    <dbReference type="NCBI Taxonomy" id="1070528"/>
    <lineage>
        <taxon>unclassified sequences</taxon>
        <taxon>metagenomes</taxon>
        <taxon>organismal metagenomes</taxon>
    </lineage>
</organism>
<dbReference type="AlphaFoldDB" id="A0A6C0FE00"/>
<sequence length="205" mass="23624">MSSEPAMTQETTNVPSESEHYSYDYWFNNPEHDSWFQGGDDYYVNKFYDKIVTKLDDLPKEGKILVMGTHNCVAFDKLCKFFGYDRVIGYDLHNPKNHPNVKCVDCTKLGDDDKLDIAFCHNDLGNYATTPKLKEHGQRWAAKNIIKGGYMLSNNNFNRAKVDNIGIMQSNGFEVFPLLELEGKYDLADLEFERKEGYMLSKKTV</sequence>
<name>A0A6C0FE00_9ZZZZ</name>
<proteinExistence type="predicted"/>
<accession>A0A6C0FE00</accession>
<dbReference type="EMBL" id="MN738834">
    <property type="protein sequence ID" value="QHT38779.1"/>
    <property type="molecule type" value="Genomic_DNA"/>
</dbReference>
<dbReference type="InterPro" id="IPR029063">
    <property type="entry name" value="SAM-dependent_MTases_sf"/>
</dbReference>
<dbReference type="SUPFAM" id="SSF53335">
    <property type="entry name" value="S-adenosyl-L-methionine-dependent methyltransferases"/>
    <property type="match status" value="1"/>
</dbReference>
<evidence type="ECO:0000313" key="1">
    <source>
        <dbReference type="EMBL" id="QHT38779.1"/>
    </source>
</evidence>
<reference evidence="1" key="1">
    <citation type="journal article" date="2020" name="Nature">
        <title>Giant virus diversity and host interactions through global metagenomics.</title>
        <authorList>
            <person name="Schulz F."/>
            <person name="Roux S."/>
            <person name="Paez-Espino D."/>
            <person name="Jungbluth S."/>
            <person name="Walsh D.A."/>
            <person name="Denef V.J."/>
            <person name="McMahon K.D."/>
            <person name="Konstantinidis K.T."/>
            <person name="Eloe-Fadrosh E.A."/>
            <person name="Kyrpides N.C."/>
            <person name="Woyke T."/>
        </authorList>
    </citation>
    <scope>NUCLEOTIDE SEQUENCE</scope>
    <source>
        <strain evidence="1">GVMAG-S-ERX556106-38</strain>
    </source>
</reference>
<protein>
    <recommendedName>
        <fullName evidence="2">Methyltransferase</fullName>
    </recommendedName>
</protein>
<evidence type="ECO:0008006" key="2">
    <source>
        <dbReference type="Google" id="ProtNLM"/>
    </source>
</evidence>